<name>A0A1B6H3E2_9HEMI</name>
<evidence type="ECO:0000313" key="2">
    <source>
        <dbReference type="EMBL" id="JAS69150.1"/>
    </source>
</evidence>
<dbReference type="EMBL" id="GECZ01000619">
    <property type="protein sequence ID" value="JAS69150.1"/>
    <property type="molecule type" value="Transcribed_RNA"/>
</dbReference>
<dbReference type="PANTHER" id="PTHR22028:SF5">
    <property type="entry name" value="COILED-COIL DOMAIN-CONTAINING PROTEIN 191"/>
    <property type="match status" value="1"/>
</dbReference>
<feature type="non-terminal residue" evidence="2">
    <location>
        <position position="1"/>
    </location>
</feature>
<accession>A0A1B6H3E2</accession>
<dbReference type="InterPro" id="IPR052270">
    <property type="entry name" value="CACF_protein"/>
</dbReference>
<dbReference type="PANTHER" id="PTHR22028">
    <property type="entry name" value="SFI1 SPINDLE BODY DOMAIN-CONTAINING PROTEIN-RELATED"/>
    <property type="match status" value="1"/>
</dbReference>
<proteinExistence type="predicted"/>
<evidence type="ECO:0000256" key="1">
    <source>
        <dbReference type="SAM" id="MobiDB-lite"/>
    </source>
</evidence>
<evidence type="ECO:0008006" key="3">
    <source>
        <dbReference type="Google" id="ProtNLM"/>
    </source>
</evidence>
<sequence>NPVKSKVNVRMVKPEDVGLIEKMKEKTCLHDGNVTKGKKLTTETISKIFKEPFENRFLAQQKIIQNQMAVIEKQRKTILELKAEHWATKSKLNLKLAENEMVKAHAAFGKKPAPTIKTIERNTALKEMASQREKEIKSKTDLLMERWMERQEYCKQLYESTKMRKRRIEEEKEKEKIEQQEKEKKEKEEQKRLNILNKKKEQQLAKEKERIALSEKLLTAELNKMATNHYNNVLIKKVFKAFKKISSDVHSTADYCTKMYERKLMGKALVAWILETKKSALIKNQVADKYYCTKLMKQCWNSWLGLHREYKMKVQVSEDMYCLKLQERMFRRWAEFAAERYLENCCKTELAERLHRRQLLRRSFACWRDLPRVMFVQREKEQRRRAWRQAVQELIPDFSPVFAEQLEV</sequence>
<feature type="region of interest" description="Disordered" evidence="1">
    <location>
        <begin position="164"/>
        <end position="189"/>
    </location>
</feature>
<gene>
    <name evidence="2" type="ORF">g.26747</name>
</gene>
<dbReference type="AlphaFoldDB" id="A0A1B6H3E2"/>
<reference evidence="2" key="1">
    <citation type="submission" date="2015-11" db="EMBL/GenBank/DDBJ databases">
        <title>De novo transcriptome assembly of four potential Pierce s Disease insect vectors from Arizona vineyards.</title>
        <authorList>
            <person name="Tassone E.E."/>
        </authorList>
    </citation>
    <scope>NUCLEOTIDE SEQUENCE</scope>
</reference>
<protein>
    <recommendedName>
        <fullName evidence="3">Sfi1 spindle body domain-containing protein</fullName>
    </recommendedName>
</protein>
<organism evidence="2">
    <name type="scientific">Cuerna arida</name>
    <dbReference type="NCBI Taxonomy" id="1464854"/>
    <lineage>
        <taxon>Eukaryota</taxon>
        <taxon>Metazoa</taxon>
        <taxon>Ecdysozoa</taxon>
        <taxon>Arthropoda</taxon>
        <taxon>Hexapoda</taxon>
        <taxon>Insecta</taxon>
        <taxon>Pterygota</taxon>
        <taxon>Neoptera</taxon>
        <taxon>Paraneoptera</taxon>
        <taxon>Hemiptera</taxon>
        <taxon>Auchenorrhyncha</taxon>
        <taxon>Membracoidea</taxon>
        <taxon>Cicadellidae</taxon>
        <taxon>Cicadellinae</taxon>
        <taxon>Proconiini</taxon>
        <taxon>Cuerna</taxon>
    </lineage>
</organism>
<feature type="compositionally biased region" description="Basic and acidic residues" evidence="1">
    <location>
        <begin position="167"/>
        <end position="189"/>
    </location>
</feature>